<dbReference type="PANTHER" id="PTHR11066">
    <property type="entry name" value="ACYL-COA THIOESTERASE"/>
    <property type="match status" value="1"/>
</dbReference>
<dbReference type="Pfam" id="PF13622">
    <property type="entry name" value="4HBT_3"/>
    <property type="match status" value="1"/>
</dbReference>
<comment type="caution">
    <text evidence="5">The sequence shown here is derived from an EMBL/GenBank/DDBJ whole genome shotgun (WGS) entry which is preliminary data.</text>
</comment>
<sequence length="308" mass="35143">MKKFIQNMTRTDVKYQNSWDRLTKVNDSVYKSKDGHNDPNIGHNMIFGGSLLANAVHCSYESVPKDCNLSNLHSYFVRAGNGDEPTEFEVKNIRDGRNFVFREVNATQHDKLIFSAQMTFRKFPNKTLLTQIKMPEASEPSSLKTSVELLQDYIKTNPEKRLLAGATMRISIPFIELRPVNGSGYLIGPEKATRTQLLWARWNGTPVKSTERFAVTALSSMSDYGLSIAGAQFFYNVPFKVMTSLDQNVWIHRTDFDVTDYILLEQNADWHSDNNSFVQGRLWSRQGVLLASFTQNVVVEPIFEHSKL</sequence>
<evidence type="ECO:0000313" key="5">
    <source>
        <dbReference type="EMBL" id="CAD5212604.1"/>
    </source>
</evidence>
<reference evidence="5" key="1">
    <citation type="submission" date="2020-09" db="EMBL/GenBank/DDBJ databases">
        <authorList>
            <person name="Kikuchi T."/>
        </authorList>
    </citation>
    <scope>NUCLEOTIDE SEQUENCE</scope>
    <source>
        <strain evidence="5">SH1</strain>
    </source>
</reference>
<dbReference type="InterPro" id="IPR042171">
    <property type="entry name" value="Acyl-CoA_hotdog"/>
</dbReference>
<dbReference type="InterPro" id="IPR049450">
    <property type="entry name" value="ACOT8-like_C"/>
</dbReference>
<evidence type="ECO:0000256" key="2">
    <source>
        <dbReference type="ARBA" id="ARBA00022801"/>
    </source>
</evidence>
<evidence type="ECO:0000256" key="1">
    <source>
        <dbReference type="ARBA" id="ARBA00006538"/>
    </source>
</evidence>
<dbReference type="InterPro" id="IPR049449">
    <property type="entry name" value="TesB_ACOT8-like_N"/>
</dbReference>
<gene>
    <name evidence="5" type="ORF">BOKJ2_LOCUS4405</name>
</gene>
<dbReference type="SUPFAM" id="SSF54637">
    <property type="entry name" value="Thioesterase/thiol ester dehydrase-isomerase"/>
    <property type="match status" value="2"/>
</dbReference>
<dbReference type="GO" id="GO:0047617">
    <property type="term" value="F:fatty acyl-CoA hydrolase activity"/>
    <property type="evidence" value="ECO:0007669"/>
    <property type="project" value="InterPro"/>
</dbReference>
<dbReference type="CDD" id="cd03444">
    <property type="entry name" value="Thioesterase_II_repeat1"/>
    <property type="match status" value="1"/>
</dbReference>
<dbReference type="Gene3D" id="2.40.160.210">
    <property type="entry name" value="Acyl-CoA thioesterase, double hotdog domain"/>
    <property type="match status" value="1"/>
</dbReference>
<evidence type="ECO:0000259" key="3">
    <source>
        <dbReference type="Pfam" id="PF13622"/>
    </source>
</evidence>
<dbReference type="GO" id="GO:0009062">
    <property type="term" value="P:fatty acid catabolic process"/>
    <property type="evidence" value="ECO:0007669"/>
    <property type="project" value="TreeGrafter"/>
</dbReference>
<evidence type="ECO:0000259" key="4">
    <source>
        <dbReference type="Pfam" id="PF20789"/>
    </source>
</evidence>
<name>A0A811KB66_9BILA</name>
<dbReference type="Pfam" id="PF20789">
    <property type="entry name" value="4HBT_3C"/>
    <property type="match status" value="1"/>
</dbReference>
<feature type="domain" description="Acyl-CoA thioesterase-like N-terminal HotDog" evidence="3">
    <location>
        <begin position="42"/>
        <end position="120"/>
    </location>
</feature>
<evidence type="ECO:0008006" key="7">
    <source>
        <dbReference type="Google" id="ProtNLM"/>
    </source>
</evidence>
<dbReference type="EMBL" id="CAJFCW020000002">
    <property type="protein sequence ID" value="CAG9096863.1"/>
    <property type="molecule type" value="Genomic_DNA"/>
</dbReference>
<keyword evidence="6" id="KW-1185">Reference proteome</keyword>
<feature type="domain" description="Acyl-CoA thioesterase-like C-terminal" evidence="4">
    <location>
        <begin position="176"/>
        <end position="299"/>
    </location>
</feature>
<comment type="similarity">
    <text evidence="1">Belongs to the C/M/P thioester hydrolase family.</text>
</comment>
<proteinExistence type="inferred from homology"/>
<dbReference type="InterPro" id="IPR003703">
    <property type="entry name" value="Acyl_CoA_thio"/>
</dbReference>
<organism evidence="5 6">
    <name type="scientific">Bursaphelenchus okinawaensis</name>
    <dbReference type="NCBI Taxonomy" id="465554"/>
    <lineage>
        <taxon>Eukaryota</taxon>
        <taxon>Metazoa</taxon>
        <taxon>Ecdysozoa</taxon>
        <taxon>Nematoda</taxon>
        <taxon>Chromadorea</taxon>
        <taxon>Rhabditida</taxon>
        <taxon>Tylenchina</taxon>
        <taxon>Tylenchomorpha</taxon>
        <taxon>Aphelenchoidea</taxon>
        <taxon>Aphelenchoididae</taxon>
        <taxon>Bursaphelenchus</taxon>
    </lineage>
</organism>
<dbReference type="AlphaFoldDB" id="A0A811KB66"/>
<dbReference type="OrthoDB" id="68328at2759"/>
<dbReference type="EMBL" id="CAJFDH010000002">
    <property type="protein sequence ID" value="CAD5212604.1"/>
    <property type="molecule type" value="Genomic_DNA"/>
</dbReference>
<dbReference type="Proteomes" id="UP000614601">
    <property type="component" value="Unassembled WGS sequence"/>
</dbReference>
<dbReference type="Proteomes" id="UP000783686">
    <property type="component" value="Unassembled WGS sequence"/>
</dbReference>
<keyword evidence="2" id="KW-0378">Hydrolase</keyword>
<dbReference type="PANTHER" id="PTHR11066:SF37">
    <property type="entry name" value="ACYL-COA THIOESTERASE II"/>
    <property type="match status" value="1"/>
</dbReference>
<dbReference type="CDD" id="cd03445">
    <property type="entry name" value="Thioesterase_II_repeat2"/>
    <property type="match status" value="1"/>
</dbReference>
<protein>
    <recommendedName>
        <fullName evidence="7">Acyl-CoA thioesterase II</fullName>
    </recommendedName>
</protein>
<evidence type="ECO:0000313" key="6">
    <source>
        <dbReference type="Proteomes" id="UP000614601"/>
    </source>
</evidence>
<dbReference type="GO" id="GO:0006637">
    <property type="term" value="P:acyl-CoA metabolic process"/>
    <property type="evidence" value="ECO:0007669"/>
    <property type="project" value="InterPro"/>
</dbReference>
<accession>A0A811KB66</accession>
<dbReference type="InterPro" id="IPR029069">
    <property type="entry name" value="HotDog_dom_sf"/>
</dbReference>
<dbReference type="GO" id="GO:0005782">
    <property type="term" value="C:peroxisomal matrix"/>
    <property type="evidence" value="ECO:0007669"/>
    <property type="project" value="UniProtKB-SubCell"/>
</dbReference>